<keyword evidence="1" id="KW-1133">Transmembrane helix</keyword>
<organism evidence="2 3">
    <name type="scientific">Veronia nyctiphanis</name>
    <dbReference type="NCBI Taxonomy" id="1278244"/>
    <lineage>
        <taxon>Bacteria</taxon>
        <taxon>Pseudomonadati</taxon>
        <taxon>Pseudomonadota</taxon>
        <taxon>Gammaproteobacteria</taxon>
        <taxon>Vibrionales</taxon>
        <taxon>Vibrionaceae</taxon>
        <taxon>Veronia</taxon>
    </lineage>
</organism>
<dbReference type="RefSeq" id="WP_129122696.1">
    <property type="nucleotide sequence ID" value="NZ_PEIB01000015.1"/>
</dbReference>
<evidence type="ECO:0008006" key="4">
    <source>
        <dbReference type="Google" id="ProtNLM"/>
    </source>
</evidence>
<dbReference type="OrthoDB" id="4335991at2"/>
<sequence>MNYWVLGAGVISLLTAFVHIFAGQVDPVRPFLKSELADVPKATLLSCWHMVSVVLLCSSLLYLYAGWRPAPSFDILSMFMSFGYLAFTAVFVVVGWYFFGVKSLLKLPQWVLLLPVGVMGCLGTFLGS</sequence>
<feature type="transmembrane region" description="Helical" evidence="1">
    <location>
        <begin position="110"/>
        <end position="127"/>
    </location>
</feature>
<proteinExistence type="predicted"/>
<protein>
    <recommendedName>
        <fullName evidence="4">DUF423 domain-containing protein</fullName>
    </recommendedName>
</protein>
<name>A0A4Q0YPG0_9GAMM</name>
<keyword evidence="1" id="KW-0472">Membrane</keyword>
<evidence type="ECO:0000313" key="3">
    <source>
        <dbReference type="Proteomes" id="UP000290287"/>
    </source>
</evidence>
<comment type="caution">
    <text evidence="2">The sequence shown here is derived from an EMBL/GenBank/DDBJ whole genome shotgun (WGS) entry which is preliminary data.</text>
</comment>
<dbReference type="AlphaFoldDB" id="A0A4Q0YPG0"/>
<evidence type="ECO:0000313" key="2">
    <source>
        <dbReference type="EMBL" id="RXJ72852.1"/>
    </source>
</evidence>
<keyword evidence="1" id="KW-0812">Transmembrane</keyword>
<dbReference type="EMBL" id="PEIB01000015">
    <property type="protein sequence ID" value="RXJ72852.1"/>
    <property type="molecule type" value="Genomic_DNA"/>
</dbReference>
<keyword evidence="3" id="KW-1185">Reference proteome</keyword>
<feature type="transmembrane region" description="Helical" evidence="1">
    <location>
        <begin position="46"/>
        <end position="64"/>
    </location>
</feature>
<feature type="transmembrane region" description="Helical" evidence="1">
    <location>
        <begin position="76"/>
        <end position="98"/>
    </location>
</feature>
<evidence type="ECO:0000256" key="1">
    <source>
        <dbReference type="SAM" id="Phobius"/>
    </source>
</evidence>
<accession>A0A4Q0YPG0</accession>
<dbReference type="Proteomes" id="UP000290287">
    <property type="component" value="Unassembled WGS sequence"/>
</dbReference>
<gene>
    <name evidence="2" type="ORF">CS022_13445</name>
</gene>
<reference evidence="2 3" key="1">
    <citation type="submission" date="2017-10" db="EMBL/GenBank/DDBJ databases">
        <title>Nyctiphanis sp. nov., isolated from the stomach of the euphausiid Nyctiphanes simplex (Hansen, 1911) in the Gulf of California.</title>
        <authorList>
            <person name="Gomez-Gil B."/>
            <person name="Aguilar-Mendez M."/>
            <person name="Lopez-Cortes A."/>
            <person name="Gomez-Gutierrez J."/>
            <person name="Roque A."/>
            <person name="Lang E."/>
            <person name="Gonzalez-Castillo A."/>
        </authorList>
    </citation>
    <scope>NUCLEOTIDE SEQUENCE [LARGE SCALE GENOMIC DNA]</scope>
    <source>
        <strain evidence="2 3">CAIM 600</strain>
    </source>
</reference>